<dbReference type="PROSITE" id="PS50931">
    <property type="entry name" value="HTH_LYSR"/>
    <property type="match status" value="1"/>
</dbReference>
<dbReference type="GO" id="GO:0003677">
    <property type="term" value="F:DNA binding"/>
    <property type="evidence" value="ECO:0007669"/>
    <property type="project" value="UniProtKB-KW"/>
</dbReference>
<evidence type="ECO:0000256" key="1">
    <source>
        <dbReference type="ARBA" id="ARBA00009437"/>
    </source>
</evidence>
<keyword evidence="7" id="KW-1185">Reference proteome</keyword>
<dbReference type="InterPro" id="IPR005119">
    <property type="entry name" value="LysR_subst-bd"/>
</dbReference>
<dbReference type="FunFam" id="1.10.10.10:FF:000001">
    <property type="entry name" value="LysR family transcriptional regulator"/>
    <property type="match status" value="1"/>
</dbReference>
<dbReference type="SUPFAM" id="SSF53850">
    <property type="entry name" value="Periplasmic binding protein-like II"/>
    <property type="match status" value="1"/>
</dbReference>
<organism evidence="6 7">
    <name type="scientific">Jiangella aurantiaca</name>
    <dbReference type="NCBI Taxonomy" id="2530373"/>
    <lineage>
        <taxon>Bacteria</taxon>
        <taxon>Bacillati</taxon>
        <taxon>Actinomycetota</taxon>
        <taxon>Actinomycetes</taxon>
        <taxon>Jiangellales</taxon>
        <taxon>Jiangellaceae</taxon>
        <taxon>Jiangella</taxon>
    </lineage>
</organism>
<protein>
    <submittedName>
        <fullName evidence="6">LysR family transcriptional regulator</fullName>
    </submittedName>
</protein>
<dbReference type="Gene3D" id="3.40.190.10">
    <property type="entry name" value="Periplasmic binding protein-like II"/>
    <property type="match status" value="2"/>
</dbReference>
<name>A0A4R5AM48_9ACTN</name>
<reference evidence="6 7" key="1">
    <citation type="submission" date="2019-02" db="EMBL/GenBank/DDBJ databases">
        <title>Draft genome sequences of novel Actinobacteria.</title>
        <authorList>
            <person name="Sahin N."/>
            <person name="Ay H."/>
            <person name="Saygin H."/>
        </authorList>
    </citation>
    <scope>NUCLEOTIDE SEQUENCE [LARGE SCALE GENOMIC DNA]</scope>
    <source>
        <strain evidence="6 7">8K307</strain>
    </source>
</reference>
<evidence type="ECO:0000313" key="7">
    <source>
        <dbReference type="Proteomes" id="UP000295217"/>
    </source>
</evidence>
<keyword evidence="4" id="KW-0804">Transcription</keyword>
<keyword evidence="3" id="KW-0238">DNA-binding</keyword>
<dbReference type="PRINTS" id="PR00039">
    <property type="entry name" value="HTHLYSR"/>
</dbReference>
<evidence type="ECO:0000256" key="2">
    <source>
        <dbReference type="ARBA" id="ARBA00023015"/>
    </source>
</evidence>
<dbReference type="InterPro" id="IPR036388">
    <property type="entry name" value="WH-like_DNA-bd_sf"/>
</dbReference>
<dbReference type="Pfam" id="PF00126">
    <property type="entry name" value="HTH_1"/>
    <property type="match status" value="1"/>
</dbReference>
<dbReference type="AlphaFoldDB" id="A0A4R5AM48"/>
<dbReference type="RefSeq" id="WP_132102328.1">
    <property type="nucleotide sequence ID" value="NZ_SMLB01000006.1"/>
</dbReference>
<evidence type="ECO:0000256" key="3">
    <source>
        <dbReference type="ARBA" id="ARBA00023125"/>
    </source>
</evidence>
<dbReference type="InterPro" id="IPR000847">
    <property type="entry name" value="LysR_HTH_N"/>
</dbReference>
<comment type="similarity">
    <text evidence="1">Belongs to the LysR transcriptional regulatory family.</text>
</comment>
<evidence type="ECO:0000256" key="4">
    <source>
        <dbReference type="ARBA" id="ARBA00023163"/>
    </source>
</evidence>
<dbReference type="InterPro" id="IPR036390">
    <property type="entry name" value="WH_DNA-bd_sf"/>
</dbReference>
<dbReference type="Gene3D" id="1.10.10.10">
    <property type="entry name" value="Winged helix-like DNA-binding domain superfamily/Winged helix DNA-binding domain"/>
    <property type="match status" value="1"/>
</dbReference>
<dbReference type="Pfam" id="PF03466">
    <property type="entry name" value="LysR_substrate"/>
    <property type="match status" value="1"/>
</dbReference>
<keyword evidence="2" id="KW-0805">Transcription regulation</keyword>
<dbReference type="GO" id="GO:0032993">
    <property type="term" value="C:protein-DNA complex"/>
    <property type="evidence" value="ECO:0007669"/>
    <property type="project" value="TreeGrafter"/>
</dbReference>
<feature type="domain" description="HTH lysR-type" evidence="5">
    <location>
        <begin position="6"/>
        <end position="64"/>
    </location>
</feature>
<dbReference type="GO" id="GO:0003700">
    <property type="term" value="F:DNA-binding transcription factor activity"/>
    <property type="evidence" value="ECO:0007669"/>
    <property type="project" value="InterPro"/>
</dbReference>
<dbReference type="CDD" id="cd08412">
    <property type="entry name" value="PBP2_PAO1_like"/>
    <property type="match status" value="1"/>
</dbReference>
<sequence length="302" mass="33138">MSDLGFTLVQLRYFAAAAELGSMTSAARELMVSQSAVSTAVAQLEKELGVQLLLRHHARGLSLTAAGEEFLRELRGYLAHTEELAEVARTAGQTLVGRLAIGCFATLGPFQLPRLLRACERDHPNVQVSVLEAEHAALKQALRAGRCELALMYGYDLDDDIESVRVGTAPAYVLVAQDHALARRKKVRLAELADEPMVLLDLPHSGDYLAHLVESAGVTPQVRHRTAGFETVRALVANGLGWSVLNQRPASSMTYDGKKVVELEIRDQLEPLEVVLAWMRGVRLTRRAQAFIRSAGRVARER</sequence>
<dbReference type="PANTHER" id="PTHR30346">
    <property type="entry name" value="TRANSCRIPTIONAL DUAL REGULATOR HCAR-RELATED"/>
    <property type="match status" value="1"/>
</dbReference>
<dbReference type="PANTHER" id="PTHR30346:SF0">
    <property type="entry name" value="HCA OPERON TRANSCRIPTIONAL ACTIVATOR HCAR"/>
    <property type="match status" value="1"/>
</dbReference>
<dbReference type="OrthoDB" id="9789529at2"/>
<gene>
    <name evidence="6" type="ORF">E1262_06515</name>
</gene>
<accession>A0A4R5AM48</accession>
<dbReference type="SUPFAM" id="SSF46785">
    <property type="entry name" value="Winged helix' DNA-binding domain"/>
    <property type="match status" value="1"/>
</dbReference>
<evidence type="ECO:0000259" key="5">
    <source>
        <dbReference type="PROSITE" id="PS50931"/>
    </source>
</evidence>
<comment type="caution">
    <text evidence="6">The sequence shown here is derived from an EMBL/GenBank/DDBJ whole genome shotgun (WGS) entry which is preliminary data.</text>
</comment>
<dbReference type="EMBL" id="SMLB01000006">
    <property type="protein sequence ID" value="TDD71262.1"/>
    <property type="molecule type" value="Genomic_DNA"/>
</dbReference>
<dbReference type="Proteomes" id="UP000295217">
    <property type="component" value="Unassembled WGS sequence"/>
</dbReference>
<proteinExistence type="inferred from homology"/>
<evidence type="ECO:0000313" key="6">
    <source>
        <dbReference type="EMBL" id="TDD71262.1"/>
    </source>
</evidence>